<dbReference type="EMBL" id="MLJW01001205">
    <property type="protein sequence ID" value="OIQ79486.1"/>
    <property type="molecule type" value="Genomic_DNA"/>
</dbReference>
<reference evidence="1" key="1">
    <citation type="submission" date="2016-10" db="EMBL/GenBank/DDBJ databases">
        <title>Sequence of Gallionella enrichment culture.</title>
        <authorList>
            <person name="Poehlein A."/>
            <person name="Muehling M."/>
            <person name="Daniel R."/>
        </authorList>
    </citation>
    <scope>NUCLEOTIDE SEQUENCE</scope>
</reference>
<accession>A0A1J5Q752</accession>
<name>A0A1J5Q752_9ZZZZ</name>
<dbReference type="AlphaFoldDB" id="A0A1J5Q752"/>
<protein>
    <submittedName>
        <fullName evidence="1">Uncharacterized protein</fullName>
    </submittedName>
</protein>
<evidence type="ECO:0000313" key="1">
    <source>
        <dbReference type="EMBL" id="OIQ79486.1"/>
    </source>
</evidence>
<organism evidence="1">
    <name type="scientific">mine drainage metagenome</name>
    <dbReference type="NCBI Taxonomy" id="410659"/>
    <lineage>
        <taxon>unclassified sequences</taxon>
        <taxon>metagenomes</taxon>
        <taxon>ecological metagenomes</taxon>
    </lineage>
</organism>
<proteinExistence type="predicted"/>
<sequence length="166" mass="18560">MKPANPLPPLTQMPKNIIELRTGERLVAAATYGFSSEKLGTSSVLAEVHCSASKHQPLWSIPPRAYAEVYRDSKGMRWYSVGGCWKTKATARTDEELEQERQETGTVIAHIPRDVWKAWTPRERRDRRAIVYDPSLTDSQALVCLLAWGAVEGAPPEPAWTTETSP</sequence>
<comment type="caution">
    <text evidence="1">The sequence shown here is derived from an EMBL/GenBank/DDBJ whole genome shotgun (WGS) entry which is preliminary data.</text>
</comment>
<gene>
    <name evidence="1" type="ORF">GALL_387750</name>
</gene>